<proteinExistence type="inferred from homology"/>
<dbReference type="InterPro" id="IPR044670">
    <property type="entry name" value="SOFL"/>
</dbReference>
<dbReference type="Proteomes" id="UP000636709">
    <property type="component" value="Unassembled WGS sequence"/>
</dbReference>
<sequence length="479" mass="51417">MLQAMSRISSWRSSELPGTHGFIATNDPSHSVSVSVATLHHQIDHDHTNTRQLTLNPHPATTHIAGAESRHARHRADLPSGCGAGTYAGQQEQPDHKNHLMTRGYDRHASRAERNQRRAPAPHDSGEKAGTWTRTRREGRVGVPAACAATIPGDTVELELAPTTRAPPPKPPSAAPRAIPTQRRDGRGSYGRDEGVSRGRRGEARRPRPRHGIRADHVTRGSVPSRCLAVPHVVSPRLSLAADATAPRRPSPHVSEAAATGMGPTVSRSTPLLSPATLISLLDYCSLHSSRWTGESDGMDEEVAMAAASSECSSGCQSGWTTYLDDHSSYSNSYGTGRFHGKARRQPYYCDDYSEEDDLSMISDASSGPRQQSSTGNDVQGGGAAAVAHANAERRGRREAAAAARRQSKRAANASQLEDTASSPAFYGYTTMMELGNAADFSYAFSTTTGFKVRRRSLSRLMASRGGCLTRLGCVHGDD</sequence>
<comment type="caution">
    <text evidence="8">The sequence shown here is derived from an EMBL/GenBank/DDBJ whole genome shotgun (WGS) entry which is preliminary data.</text>
</comment>
<comment type="subcellular location">
    <subcellularLocation>
        <location evidence="1">Cytoplasm</location>
    </subcellularLocation>
</comment>
<feature type="compositionally biased region" description="Basic and acidic residues" evidence="7">
    <location>
        <begin position="182"/>
        <end position="206"/>
    </location>
</feature>
<evidence type="ECO:0000256" key="6">
    <source>
        <dbReference type="ARBA" id="ARBA00024199"/>
    </source>
</evidence>
<comment type="similarity">
    <text evidence="6">Belongs to the SOFL plant protein family.</text>
</comment>
<feature type="compositionally biased region" description="Basic and acidic residues" evidence="7">
    <location>
        <begin position="93"/>
        <end position="116"/>
    </location>
</feature>
<dbReference type="GO" id="GO:0009691">
    <property type="term" value="P:cytokinin biosynthetic process"/>
    <property type="evidence" value="ECO:0007669"/>
    <property type="project" value="UniProtKB-KW"/>
</dbReference>
<evidence type="ECO:0000256" key="4">
    <source>
        <dbReference type="ARBA" id="ARBA00022864"/>
    </source>
</evidence>
<name>A0A835EAN3_9POAL</name>
<feature type="region of interest" description="Disordered" evidence="7">
    <location>
        <begin position="66"/>
        <end position="148"/>
    </location>
</feature>
<evidence type="ECO:0000256" key="3">
    <source>
        <dbReference type="ARBA" id="ARBA00022712"/>
    </source>
</evidence>
<keyword evidence="4" id="KW-0932">Cytokinin signaling pathway</keyword>
<evidence type="ECO:0000313" key="9">
    <source>
        <dbReference type="Proteomes" id="UP000636709"/>
    </source>
</evidence>
<feature type="region of interest" description="Disordered" evidence="7">
    <location>
        <begin position="360"/>
        <end position="417"/>
    </location>
</feature>
<organism evidence="8 9">
    <name type="scientific">Digitaria exilis</name>
    <dbReference type="NCBI Taxonomy" id="1010633"/>
    <lineage>
        <taxon>Eukaryota</taxon>
        <taxon>Viridiplantae</taxon>
        <taxon>Streptophyta</taxon>
        <taxon>Embryophyta</taxon>
        <taxon>Tracheophyta</taxon>
        <taxon>Spermatophyta</taxon>
        <taxon>Magnoliopsida</taxon>
        <taxon>Liliopsida</taxon>
        <taxon>Poales</taxon>
        <taxon>Poaceae</taxon>
        <taxon>PACMAD clade</taxon>
        <taxon>Panicoideae</taxon>
        <taxon>Panicodae</taxon>
        <taxon>Paniceae</taxon>
        <taxon>Anthephorinae</taxon>
        <taxon>Digitaria</taxon>
    </lineage>
</organism>
<evidence type="ECO:0000256" key="5">
    <source>
        <dbReference type="ARBA" id="ARBA00023242"/>
    </source>
</evidence>
<dbReference type="EMBL" id="JACEFO010002202">
    <property type="protein sequence ID" value="KAF8673646.1"/>
    <property type="molecule type" value="Genomic_DNA"/>
</dbReference>
<keyword evidence="5" id="KW-0539">Nucleus</keyword>
<evidence type="ECO:0000313" key="8">
    <source>
        <dbReference type="EMBL" id="KAF8673646.1"/>
    </source>
</evidence>
<keyword evidence="2" id="KW-0963">Cytoplasm</keyword>
<evidence type="ECO:0000256" key="2">
    <source>
        <dbReference type="ARBA" id="ARBA00022490"/>
    </source>
</evidence>
<evidence type="ECO:0000256" key="1">
    <source>
        <dbReference type="ARBA" id="ARBA00004496"/>
    </source>
</evidence>
<feature type="compositionally biased region" description="Polar residues" evidence="7">
    <location>
        <begin position="363"/>
        <end position="378"/>
    </location>
</feature>
<protein>
    <submittedName>
        <fullName evidence="8">Uncharacterized protein</fullName>
    </submittedName>
</protein>
<dbReference type="PANTHER" id="PTHR33347">
    <property type="entry name" value="OSJNBA0091C07.3 PROTEIN"/>
    <property type="match status" value="1"/>
</dbReference>
<gene>
    <name evidence="8" type="ORF">HU200_048391</name>
</gene>
<evidence type="ECO:0000256" key="7">
    <source>
        <dbReference type="SAM" id="MobiDB-lite"/>
    </source>
</evidence>
<dbReference type="GO" id="GO:0005737">
    <property type="term" value="C:cytoplasm"/>
    <property type="evidence" value="ECO:0007669"/>
    <property type="project" value="UniProtKB-SubCell"/>
</dbReference>
<keyword evidence="3" id="KW-0203">Cytokinin biosynthesis</keyword>
<feature type="compositionally biased region" description="Low complexity" evidence="7">
    <location>
        <begin position="401"/>
        <end position="416"/>
    </location>
</feature>
<feature type="compositionally biased region" description="Pro residues" evidence="7">
    <location>
        <begin position="165"/>
        <end position="174"/>
    </location>
</feature>
<dbReference type="AlphaFoldDB" id="A0A835EAN3"/>
<reference evidence="8" key="1">
    <citation type="submission" date="2020-07" db="EMBL/GenBank/DDBJ databases">
        <title>Genome sequence and genetic diversity analysis of an under-domesticated orphan crop, white fonio (Digitaria exilis).</title>
        <authorList>
            <person name="Bennetzen J.L."/>
            <person name="Chen S."/>
            <person name="Ma X."/>
            <person name="Wang X."/>
            <person name="Yssel A.E.J."/>
            <person name="Chaluvadi S.R."/>
            <person name="Johnson M."/>
            <person name="Gangashetty P."/>
            <person name="Hamidou F."/>
            <person name="Sanogo M.D."/>
            <person name="Zwaenepoel A."/>
            <person name="Wallace J."/>
            <person name="Van De Peer Y."/>
            <person name="Van Deynze A."/>
        </authorList>
    </citation>
    <scope>NUCLEOTIDE SEQUENCE</scope>
    <source>
        <tissue evidence="8">Leaves</tissue>
    </source>
</reference>
<dbReference type="GO" id="GO:0009736">
    <property type="term" value="P:cytokinin-activated signaling pathway"/>
    <property type="evidence" value="ECO:0007669"/>
    <property type="project" value="UniProtKB-KW"/>
</dbReference>
<feature type="compositionally biased region" description="Basic and acidic residues" evidence="7">
    <location>
        <begin position="391"/>
        <end position="400"/>
    </location>
</feature>
<dbReference type="OrthoDB" id="759087at2759"/>
<feature type="region of interest" description="Disordered" evidence="7">
    <location>
        <begin position="242"/>
        <end position="268"/>
    </location>
</feature>
<feature type="region of interest" description="Disordered" evidence="7">
    <location>
        <begin position="161"/>
        <end position="210"/>
    </location>
</feature>
<keyword evidence="9" id="KW-1185">Reference proteome</keyword>
<accession>A0A835EAN3</accession>
<dbReference type="PANTHER" id="PTHR33347:SF56">
    <property type="entry name" value="OS03G0199500 PROTEIN"/>
    <property type="match status" value="1"/>
</dbReference>